<dbReference type="Pfam" id="PF11363">
    <property type="entry name" value="DUF3164"/>
    <property type="match status" value="1"/>
</dbReference>
<organism evidence="1 2">
    <name type="scientific">Tianweitania sediminis</name>
    <dbReference type="NCBI Taxonomy" id="1502156"/>
    <lineage>
        <taxon>Bacteria</taxon>
        <taxon>Pseudomonadati</taxon>
        <taxon>Pseudomonadota</taxon>
        <taxon>Alphaproteobacteria</taxon>
        <taxon>Hyphomicrobiales</taxon>
        <taxon>Phyllobacteriaceae</taxon>
        <taxon>Tianweitania</taxon>
    </lineage>
</organism>
<name>A0A8J7RJ89_9HYPH</name>
<protein>
    <submittedName>
        <fullName evidence="1">DUF3164 family protein</fullName>
    </submittedName>
</protein>
<dbReference type="Proteomes" id="UP000666240">
    <property type="component" value="Unassembled WGS sequence"/>
</dbReference>
<reference evidence="1" key="1">
    <citation type="submission" date="2021-03" db="EMBL/GenBank/DDBJ databases">
        <title>Genome sequencing and assembly of Tianweitania sediminis.</title>
        <authorList>
            <person name="Chhetri G."/>
        </authorList>
    </citation>
    <scope>NUCLEOTIDE SEQUENCE</scope>
    <source>
        <strain evidence="1">Z8</strain>
    </source>
</reference>
<sequence>MQLDDQTAQAVILEEKPDAGVTVVNGKNYMPDAKGNLVPVESIKPADKLEDETVRKVMGYARELSAQITRFKQHTFNDLGAFEALLEQEYGAKKGGTKGNKTFMTFDGLMKVQVQVQDHIDFGPQLQVAKALIDECLTEWSADSRAEIRTLVTRAFNTDKAGQINRSEIFMLLRMEIEDERWKRAMEAIRDAMRVVGSKTYVRCYQRRSIEDGWQAVTIDLAKA</sequence>
<keyword evidence="2" id="KW-1185">Reference proteome</keyword>
<accession>A0A8J7RJ89</accession>
<proteinExistence type="predicted"/>
<dbReference type="InterPro" id="IPR021505">
    <property type="entry name" value="Phage_B3_Orf6"/>
</dbReference>
<dbReference type="EMBL" id="JAGIYY010000003">
    <property type="protein sequence ID" value="MBP0439466.1"/>
    <property type="molecule type" value="Genomic_DNA"/>
</dbReference>
<dbReference type="RefSeq" id="WP_209335468.1">
    <property type="nucleotide sequence ID" value="NZ_JAGIYY010000003.1"/>
</dbReference>
<evidence type="ECO:0000313" key="1">
    <source>
        <dbReference type="EMBL" id="MBP0439466.1"/>
    </source>
</evidence>
<comment type="caution">
    <text evidence="1">The sequence shown here is derived from an EMBL/GenBank/DDBJ whole genome shotgun (WGS) entry which is preliminary data.</text>
</comment>
<gene>
    <name evidence="1" type="ORF">J5Y06_12465</name>
</gene>
<dbReference type="AlphaFoldDB" id="A0A8J7RJ89"/>
<evidence type="ECO:0000313" key="2">
    <source>
        <dbReference type="Proteomes" id="UP000666240"/>
    </source>
</evidence>